<gene>
    <name evidence="2" type="ORF">ACFFR3_23740</name>
</gene>
<keyword evidence="1" id="KW-0812">Transmembrane</keyword>
<organism evidence="2 3">
    <name type="scientific">Nonomuraea salmonea</name>
    <dbReference type="NCBI Taxonomy" id="46181"/>
    <lineage>
        <taxon>Bacteria</taxon>
        <taxon>Bacillati</taxon>
        <taxon>Actinomycetota</taxon>
        <taxon>Actinomycetes</taxon>
        <taxon>Streptosporangiales</taxon>
        <taxon>Streptosporangiaceae</taxon>
        <taxon>Nonomuraea</taxon>
    </lineage>
</organism>
<dbReference type="RefSeq" id="WP_364386035.1">
    <property type="nucleotide sequence ID" value="NZ_JBHMCF010000026.1"/>
</dbReference>
<reference evidence="2 3" key="1">
    <citation type="submission" date="2024-09" db="EMBL/GenBank/DDBJ databases">
        <authorList>
            <person name="Sun Q."/>
            <person name="Mori K."/>
        </authorList>
    </citation>
    <scope>NUCLEOTIDE SEQUENCE [LARGE SCALE GENOMIC DNA]</scope>
    <source>
        <strain evidence="2 3">JCM 3324</strain>
    </source>
</reference>
<evidence type="ECO:0008006" key="4">
    <source>
        <dbReference type="Google" id="ProtNLM"/>
    </source>
</evidence>
<keyword evidence="1" id="KW-1133">Transmembrane helix</keyword>
<feature type="transmembrane region" description="Helical" evidence="1">
    <location>
        <begin position="97"/>
        <end position="116"/>
    </location>
</feature>
<evidence type="ECO:0000313" key="2">
    <source>
        <dbReference type="EMBL" id="MFB9472533.1"/>
    </source>
</evidence>
<evidence type="ECO:0000313" key="3">
    <source>
        <dbReference type="Proteomes" id="UP001589568"/>
    </source>
</evidence>
<feature type="transmembrane region" description="Helical" evidence="1">
    <location>
        <begin position="17"/>
        <end position="36"/>
    </location>
</feature>
<name>A0ABV5NQD8_9ACTN</name>
<feature type="transmembrane region" description="Helical" evidence="1">
    <location>
        <begin position="122"/>
        <end position="144"/>
    </location>
</feature>
<dbReference type="EMBL" id="JBHMCF010000026">
    <property type="protein sequence ID" value="MFB9472533.1"/>
    <property type="molecule type" value="Genomic_DNA"/>
</dbReference>
<proteinExistence type="predicted"/>
<accession>A0ABV5NQD8</accession>
<feature type="transmembrane region" description="Helical" evidence="1">
    <location>
        <begin position="43"/>
        <end position="62"/>
    </location>
</feature>
<sequence length="152" mass="16356">MTSVIALWVSERNDLRAAAVMLTIALASLGVGAMSVRRDDQRWISAFLGTSAISMLVLGWGVGAVAALWAWPLVLLAGLPVIAVFGLGLAGLKSGRWWGILLCCIPLTGVAYLSHVRPNEGVFWGALEVWSLIMALALALSFAWEQRHESKK</sequence>
<comment type="caution">
    <text evidence="2">The sequence shown here is derived from an EMBL/GenBank/DDBJ whole genome shotgun (WGS) entry which is preliminary data.</text>
</comment>
<dbReference type="Proteomes" id="UP001589568">
    <property type="component" value="Unassembled WGS sequence"/>
</dbReference>
<feature type="transmembrane region" description="Helical" evidence="1">
    <location>
        <begin position="68"/>
        <end position="90"/>
    </location>
</feature>
<protein>
    <recommendedName>
        <fullName evidence="4">DUF2157 domain-containing protein</fullName>
    </recommendedName>
</protein>
<evidence type="ECO:0000256" key="1">
    <source>
        <dbReference type="SAM" id="Phobius"/>
    </source>
</evidence>
<keyword evidence="3" id="KW-1185">Reference proteome</keyword>
<keyword evidence="1" id="KW-0472">Membrane</keyword>